<reference evidence="2" key="2">
    <citation type="journal article" date="2023" name="Int. J. Mol. Sci.">
        <title>De Novo Assembly and Annotation of 11 Diverse Shrub Willow (Salix) Genomes Reveals Novel Gene Organization in Sex-Linked Regions.</title>
        <authorList>
            <person name="Hyden B."/>
            <person name="Feng K."/>
            <person name="Yates T.B."/>
            <person name="Jawdy S."/>
            <person name="Cereghino C."/>
            <person name="Smart L.B."/>
            <person name="Muchero W."/>
        </authorList>
    </citation>
    <scope>NUCLEOTIDE SEQUENCE</scope>
    <source>
        <tissue evidence="2">Shoot tip</tissue>
    </source>
</reference>
<dbReference type="PANTHER" id="PTHR33592:SF5">
    <property type="entry name" value="TRANSMEMBRANE PROTEIN"/>
    <property type="match status" value="1"/>
</dbReference>
<name>A0A9Q0TXA4_SALPP</name>
<dbReference type="PANTHER" id="PTHR33592">
    <property type="entry name" value="TRANSMEMBRANE PROTEIN"/>
    <property type="match status" value="1"/>
</dbReference>
<evidence type="ECO:0000313" key="2">
    <source>
        <dbReference type="EMBL" id="KAJ6719455.1"/>
    </source>
</evidence>
<dbReference type="Proteomes" id="UP001151532">
    <property type="component" value="Chromosome 10"/>
</dbReference>
<evidence type="ECO:0000256" key="1">
    <source>
        <dbReference type="SAM" id="MobiDB-lite"/>
    </source>
</evidence>
<comment type="caution">
    <text evidence="2">The sequence shown here is derived from an EMBL/GenBank/DDBJ whole genome shotgun (WGS) entry which is preliminary data.</text>
</comment>
<dbReference type="EMBL" id="JAPFFK010000014">
    <property type="protein sequence ID" value="KAJ6719455.1"/>
    <property type="molecule type" value="Genomic_DNA"/>
</dbReference>
<reference evidence="2" key="1">
    <citation type="submission" date="2022-11" db="EMBL/GenBank/DDBJ databases">
        <authorList>
            <person name="Hyden B.L."/>
            <person name="Feng K."/>
            <person name="Yates T."/>
            <person name="Jawdy S."/>
            <person name="Smart L.B."/>
            <person name="Muchero W."/>
        </authorList>
    </citation>
    <scope>NUCLEOTIDE SEQUENCE</scope>
    <source>
        <tissue evidence="2">Shoot tip</tissue>
    </source>
</reference>
<keyword evidence="3" id="KW-1185">Reference proteome</keyword>
<sequence length="125" mass="13920">MAHRIFNSKHFLFQASYANIDRIKHIVIEDSRSKQLKFQEISFQEPSPQAQLYKASRILHEELSLQSLQRGSVPPSEGSGCTHIPGRDGPSCPQVNEMHYAGKGLPSDAAFPSLTVRFRAAAIQS</sequence>
<protein>
    <submittedName>
        <fullName evidence="2">Uncharacterized protein</fullName>
    </submittedName>
</protein>
<evidence type="ECO:0000313" key="3">
    <source>
        <dbReference type="Proteomes" id="UP001151532"/>
    </source>
</evidence>
<gene>
    <name evidence="2" type="ORF">OIU79_007169</name>
</gene>
<dbReference type="OrthoDB" id="847682at2759"/>
<dbReference type="AlphaFoldDB" id="A0A9Q0TXA4"/>
<accession>A0A9Q0TXA4</accession>
<organism evidence="2 3">
    <name type="scientific">Salix purpurea</name>
    <name type="common">Purple osier willow</name>
    <dbReference type="NCBI Taxonomy" id="77065"/>
    <lineage>
        <taxon>Eukaryota</taxon>
        <taxon>Viridiplantae</taxon>
        <taxon>Streptophyta</taxon>
        <taxon>Embryophyta</taxon>
        <taxon>Tracheophyta</taxon>
        <taxon>Spermatophyta</taxon>
        <taxon>Magnoliopsida</taxon>
        <taxon>eudicotyledons</taxon>
        <taxon>Gunneridae</taxon>
        <taxon>Pentapetalae</taxon>
        <taxon>rosids</taxon>
        <taxon>fabids</taxon>
        <taxon>Malpighiales</taxon>
        <taxon>Salicaceae</taxon>
        <taxon>Saliceae</taxon>
        <taxon>Salix</taxon>
    </lineage>
</organism>
<feature type="region of interest" description="Disordered" evidence="1">
    <location>
        <begin position="67"/>
        <end position="99"/>
    </location>
</feature>
<proteinExistence type="predicted"/>